<dbReference type="AlphaFoldDB" id="A0AAD4QH50"/>
<dbReference type="Proteomes" id="UP001201163">
    <property type="component" value="Unassembled WGS sequence"/>
</dbReference>
<proteinExistence type="predicted"/>
<evidence type="ECO:0000313" key="3">
    <source>
        <dbReference type="Proteomes" id="UP001201163"/>
    </source>
</evidence>
<dbReference type="EMBL" id="JAKELL010000004">
    <property type="protein sequence ID" value="KAH8999134.1"/>
    <property type="molecule type" value="Genomic_DNA"/>
</dbReference>
<reference evidence="2" key="1">
    <citation type="submission" date="2022-01" db="EMBL/GenBank/DDBJ databases">
        <title>Comparative genomics reveals a dynamic genome evolution in the ectomycorrhizal milk-cap (Lactarius) mushrooms.</title>
        <authorList>
            <consortium name="DOE Joint Genome Institute"/>
            <person name="Lebreton A."/>
            <person name="Tang N."/>
            <person name="Kuo A."/>
            <person name="LaButti K."/>
            <person name="Drula E."/>
            <person name="Barry K."/>
            <person name="Clum A."/>
            <person name="Lipzen A."/>
            <person name="Mousain D."/>
            <person name="Ng V."/>
            <person name="Wang R."/>
            <person name="Wang X."/>
            <person name="Dai Y."/>
            <person name="Henrissat B."/>
            <person name="Grigoriev I.V."/>
            <person name="Guerin-Laguette A."/>
            <person name="Yu F."/>
            <person name="Martin F.M."/>
        </authorList>
    </citation>
    <scope>NUCLEOTIDE SEQUENCE</scope>
    <source>
        <strain evidence="2">QP</strain>
    </source>
</reference>
<protein>
    <submittedName>
        <fullName evidence="2">Uncharacterized protein</fullName>
    </submittedName>
</protein>
<name>A0AAD4QH50_9AGAM</name>
<feature type="compositionally biased region" description="Gly residues" evidence="1">
    <location>
        <begin position="22"/>
        <end position="43"/>
    </location>
</feature>
<feature type="region of interest" description="Disordered" evidence="1">
    <location>
        <begin position="1"/>
        <end position="73"/>
    </location>
</feature>
<sequence>MPERKSPEPAVSDAKSSVSQWGGHGADWGAPGEGWGRSDGTGWGSVDAGLESGWGQDPTSNQWGNTLSEAATSNVGHSTVTDVVTGKIGDGSHAAKTADLMPLAIPSDISSRHDQDHAHQPGRDVTTPANDPSPPERKISSPTLIGQPPVPNSTNKSQARIYSCQVTLESLSTDSEMSQLALCIAAVLKMRKLDDELAHWSALRKSPRLVMPRVDKDLLQTKYQEFKDTQSATKSAVESRTAQLGLPNTLFSSVTRSQDTERLHQLEAWVSRAEGCLSDLPPEGDHALRVKKEDALTDKLTRLKERSDSLAGTRWQCQDPQFYNALLDHQLQDKKDHIISTIAKGQETAYNHLLSTSLSTVQQQSEVWNQRLQLHAGDLAQVLLQSSDLEKDEKIRSILMAKERDMIEKYCTKEVSDTRSAKRNDTTSTLSDFDTKPYYI</sequence>
<gene>
    <name evidence="2" type="ORF">EDB92DRAFT_934487</name>
</gene>
<feature type="region of interest" description="Disordered" evidence="1">
    <location>
        <begin position="108"/>
        <end position="158"/>
    </location>
</feature>
<feature type="compositionally biased region" description="Basic and acidic residues" evidence="1">
    <location>
        <begin position="110"/>
        <end position="122"/>
    </location>
</feature>
<comment type="caution">
    <text evidence="2">The sequence shown here is derived from an EMBL/GenBank/DDBJ whole genome shotgun (WGS) entry which is preliminary data.</text>
</comment>
<accession>A0AAD4QH50</accession>
<keyword evidence="3" id="KW-1185">Reference proteome</keyword>
<evidence type="ECO:0000256" key="1">
    <source>
        <dbReference type="SAM" id="MobiDB-lite"/>
    </source>
</evidence>
<organism evidence="2 3">
    <name type="scientific">Lactarius akahatsu</name>
    <dbReference type="NCBI Taxonomy" id="416441"/>
    <lineage>
        <taxon>Eukaryota</taxon>
        <taxon>Fungi</taxon>
        <taxon>Dikarya</taxon>
        <taxon>Basidiomycota</taxon>
        <taxon>Agaricomycotina</taxon>
        <taxon>Agaricomycetes</taxon>
        <taxon>Russulales</taxon>
        <taxon>Russulaceae</taxon>
        <taxon>Lactarius</taxon>
    </lineage>
</organism>
<evidence type="ECO:0000313" key="2">
    <source>
        <dbReference type="EMBL" id="KAH8999134.1"/>
    </source>
</evidence>
<feature type="compositionally biased region" description="Polar residues" evidence="1">
    <location>
        <begin position="57"/>
        <end position="73"/>
    </location>
</feature>